<dbReference type="OrthoDB" id="1246703at2"/>
<evidence type="ECO:0008006" key="3">
    <source>
        <dbReference type="Google" id="ProtNLM"/>
    </source>
</evidence>
<reference evidence="1 2" key="1">
    <citation type="submission" date="2018-03" db="EMBL/GenBank/DDBJ databases">
        <title>Genomic Encyclopedia of Archaeal and Bacterial Type Strains, Phase II (KMG-II): from individual species to whole genera.</title>
        <authorList>
            <person name="Goeker M."/>
        </authorList>
    </citation>
    <scope>NUCLEOTIDE SEQUENCE [LARGE SCALE GENOMIC DNA]</scope>
    <source>
        <strain evidence="1 2">DSM 28354</strain>
    </source>
</reference>
<dbReference type="AlphaFoldDB" id="A0A2T0TIP7"/>
<evidence type="ECO:0000313" key="1">
    <source>
        <dbReference type="EMBL" id="PRY45582.1"/>
    </source>
</evidence>
<dbReference type="RefSeq" id="WP_106136423.1">
    <property type="nucleotide sequence ID" value="NZ_PVTE01000002.1"/>
</dbReference>
<organism evidence="1 2">
    <name type="scientific">Spirosoma oryzae</name>
    <dbReference type="NCBI Taxonomy" id="1469603"/>
    <lineage>
        <taxon>Bacteria</taxon>
        <taxon>Pseudomonadati</taxon>
        <taxon>Bacteroidota</taxon>
        <taxon>Cytophagia</taxon>
        <taxon>Cytophagales</taxon>
        <taxon>Cytophagaceae</taxon>
        <taxon>Spirosoma</taxon>
    </lineage>
</organism>
<comment type="caution">
    <text evidence="1">The sequence shown here is derived from an EMBL/GenBank/DDBJ whole genome shotgun (WGS) entry which is preliminary data.</text>
</comment>
<proteinExistence type="predicted"/>
<name>A0A2T0TIP7_9BACT</name>
<sequence>MQEPFFEPWVGENYPSQAPKILVLGESHYGKPEWYTPAFTQYVVKDWALCQKGSSPFFTKIAKILLGKPYEWISLEEEHKLWNRVAFYNYVQQFVGDGPRMRPTPEMWAEAEEALDYVIAQLTPDIVIVTGKELGYHVGTFEKKYTGPAKFCYWTHPSARAFKKEDAVKAFDEAKNNYAK</sequence>
<dbReference type="EMBL" id="PVTE01000002">
    <property type="protein sequence ID" value="PRY45582.1"/>
    <property type="molecule type" value="Genomic_DNA"/>
</dbReference>
<evidence type="ECO:0000313" key="2">
    <source>
        <dbReference type="Proteomes" id="UP000238375"/>
    </source>
</evidence>
<protein>
    <recommendedName>
        <fullName evidence="3">Uracil DNA glycosylase superfamily protein</fullName>
    </recommendedName>
</protein>
<dbReference type="Proteomes" id="UP000238375">
    <property type="component" value="Unassembled WGS sequence"/>
</dbReference>
<gene>
    <name evidence="1" type="ORF">CLV58_102332</name>
</gene>
<accession>A0A2T0TIP7</accession>
<keyword evidence="2" id="KW-1185">Reference proteome</keyword>